<dbReference type="Gene3D" id="1.10.760.10">
    <property type="entry name" value="Cytochrome c-like domain"/>
    <property type="match status" value="1"/>
</dbReference>
<dbReference type="Proteomes" id="UP000184248">
    <property type="component" value="Unassembled WGS sequence"/>
</dbReference>
<evidence type="ECO:0000313" key="2">
    <source>
        <dbReference type="Proteomes" id="UP000184248"/>
    </source>
</evidence>
<dbReference type="EMBL" id="FRAL01000001">
    <property type="protein sequence ID" value="SHJ98482.1"/>
    <property type="molecule type" value="Genomic_DNA"/>
</dbReference>
<accession>A0A1M6NSC4</accession>
<gene>
    <name evidence="1" type="ORF">SAMN05192556_101495</name>
</gene>
<dbReference type="GO" id="GO:0009055">
    <property type="term" value="F:electron transfer activity"/>
    <property type="evidence" value="ECO:0007669"/>
    <property type="project" value="InterPro"/>
</dbReference>
<dbReference type="GO" id="GO:0020037">
    <property type="term" value="F:heme binding"/>
    <property type="evidence" value="ECO:0007669"/>
    <property type="project" value="InterPro"/>
</dbReference>
<evidence type="ECO:0000313" key="1">
    <source>
        <dbReference type="EMBL" id="SHJ98482.1"/>
    </source>
</evidence>
<reference evidence="2" key="1">
    <citation type="submission" date="2016-11" db="EMBL/GenBank/DDBJ databases">
        <authorList>
            <person name="Varghese N."/>
            <person name="Submissions S."/>
        </authorList>
    </citation>
    <scope>NUCLEOTIDE SEQUENCE [LARGE SCALE GENOMIC DNA]</scope>
    <source>
        <strain evidence="2">ALO Sharm</strain>
    </source>
</reference>
<dbReference type="GO" id="GO:0004130">
    <property type="term" value="F:cytochrome-c peroxidase activity"/>
    <property type="evidence" value="ECO:0007669"/>
    <property type="project" value="TreeGrafter"/>
</dbReference>
<dbReference type="InterPro" id="IPR051395">
    <property type="entry name" value="Cytochrome_c_Peroxidase/MauG"/>
</dbReference>
<sequence>MSEDHRHRVFCPVADSPADGGQCRDGKAPLPCPARSLLAFLILAGPDLANAAPPPIQETPMTGGDGTVQQFDHNAFSLPLDTMPMTRRLDFSVGNSFFRNPWVEAPASTAARDGLGPLLNTNSCQGCHIKDGRGHPPSGDERAVSLFLRLSLPPESVDDETLTRFGVAPVPGYGRQLQTAAISGADPEGDMQLHYTKRDVRLDDGEVVTLREPHYAIGSPAYGPLPDDLQISPRVAPPMIGLGLLEALPAEALIAAADPDDTDGDGISGRVNRVWDERRGDTVIGRFGWKAGEPSIEQQSLHAFAGDMGLTSNLVPVTDCMPSQACDRFPDGGTPEVSDRIARFVTFYAGSLAVPARRDMDDPRVLAGAETFNEIGCASCHTPRHETPPDTERAALADQTIWPYSDLLLHDMGEALADGRPEFDASGSEWRTPPLWGIGLAREVNPRAGFLHDGRARTLEEAILWHGGEAEASADTYRDLPAERRDGLIRFLESL</sequence>
<dbReference type="PIRSF" id="PIRSF028099">
    <property type="entry name" value="DUF1111"/>
    <property type="match status" value="1"/>
</dbReference>
<keyword evidence="2" id="KW-1185">Reference proteome</keyword>
<dbReference type="SUPFAM" id="SSF46626">
    <property type="entry name" value="Cytochrome c"/>
    <property type="match status" value="1"/>
</dbReference>
<name>A0A1M6NSC4_9GAMM</name>
<dbReference type="InterPro" id="IPR036909">
    <property type="entry name" value="Cyt_c-like_dom_sf"/>
</dbReference>
<dbReference type="InterPro" id="IPR010538">
    <property type="entry name" value="DHOR"/>
</dbReference>
<protein>
    <submittedName>
        <fullName evidence="1">CxxC motif-containing protein, DUF1111 family</fullName>
    </submittedName>
</protein>
<dbReference type="Pfam" id="PF06537">
    <property type="entry name" value="DHOR"/>
    <property type="match status" value="1"/>
</dbReference>
<proteinExistence type="predicted"/>
<organism evidence="1 2">
    <name type="scientific">Halomonas caseinilytica</name>
    <dbReference type="NCBI Taxonomy" id="438744"/>
    <lineage>
        <taxon>Bacteria</taxon>
        <taxon>Pseudomonadati</taxon>
        <taxon>Pseudomonadota</taxon>
        <taxon>Gammaproteobacteria</taxon>
        <taxon>Oceanospirillales</taxon>
        <taxon>Halomonadaceae</taxon>
        <taxon>Halomonas</taxon>
    </lineage>
</organism>
<dbReference type="PANTHER" id="PTHR30600:SF4">
    <property type="entry name" value="CYTOCHROME C DOMAIN-CONTAINING PROTEIN"/>
    <property type="match status" value="1"/>
</dbReference>
<dbReference type="PANTHER" id="PTHR30600">
    <property type="entry name" value="CYTOCHROME C PEROXIDASE-RELATED"/>
    <property type="match status" value="1"/>
</dbReference>
<dbReference type="AlphaFoldDB" id="A0A1M6NSC4"/>